<dbReference type="AlphaFoldDB" id="A0A1H7HE30"/>
<evidence type="ECO:0000259" key="1">
    <source>
        <dbReference type="Pfam" id="PF01637"/>
    </source>
</evidence>
<dbReference type="STRING" id="190974.SAMN05216439_1032"/>
<accession>A0A1H7HE30</accession>
<dbReference type="PANTHER" id="PTHR34301:SF8">
    <property type="entry name" value="ATPASE DOMAIN-CONTAINING PROTEIN"/>
    <property type="match status" value="1"/>
</dbReference>
<name>A0A1H7HE30_9EURY</name>
<dbReference type="PANTHER" id="PTHR34301">
    <property type="entry name" value="DNA-BINDING PROTEIN-RELATED"/>
    <property type="match status" value="1"/>
</dbReference>
<dbReference type="InterPro" id="IPR011579">
    <property type="entry name" value="ATPase_dom"/>
</dbReference>
<dbReference type="EMBL" id="FOAK01000002">
    <property type="protein sequence ID" value="SEK48583.1"/>
    <property type="molecule type" value="Genomic_DNA"/>
</dbReference>
<evidence type="ECO:0000313" key="3">
    <source>
        <dbReference type="Proteomes" id="UP000199506"/>
    </source>
</evidence>
<dbReference type="Gene3D" id="1.10.10.10">
    <property type="entry name" value="Winged helix-like DNA-binding domain superfamily/Winged helix DNA-binding domain"/>
    <property type="match status" value="1"/>
</dbReference>
<dbReference type="OrthoDB" id="132045at2157"/>
<dbReference type="SUPFAM" id="SSF46785">
    <property type="entry name" value="Winged helix' DNA-binding domain"/>
    <property type="match status" value="1"/>
</dbReference>
<gene>
    <name evidence="2" type="ORF">SAMN05216439_1032</name>
</gene>
<dbReference type="InterPro" id="IPR027417">
    <property type="entry name" value="P-loop_NTPase"/>
</dbReference>
<evidence type="ECO:0000313" key="2">
    <source>
        <dbReference type="EMBL" id="SEK48583.1"/>
    </source>
</evidence>
<dbReference type="RefSeq" id="WP_091698891.1">
    <property type="nucleotide sequence ID" value="NZ_FOAK01000002.1"/>
</dbReference>
<dbReference type="Proteomes" id="UP000199506">
    <property type="component" value="Unassembled WGS sequence"/>
</dbReference>
<proteinExistence type="predicted"/>
<dbReference type="SUPFAM" id="SSF52540">
    <property type="entry name" value="P-loop containing nucleoside triphosphate hydrolases"/>
    <property type="match status" value="1"/>
</dbReference>
<organism evidence="2 3">
    <name type="scientific">Methanobrevibacter gottschalkii</name>
    <dbReference type="NCBI Taxonomy" id="190974"/>
    <lineage>
        <taxon>Archaea</taxon>
        <taxon>Methanobacteriati</taxon>
        <taxon>Methanobacteriota</taxon>
        <taxon>Methanomada group</taxon>
        <taxon>Methanobacteria</taxon>
        <taxon>Methanobacteriales</taxon>
        <taxon>Methanobacteriaceae</taxon>
        <taxon>Methanobrevibacter</taxon>
    </lineage>
</organism>
<dbReference type="GO" id="GO:0005524">
    <property type="term" value="F:ATP binding"/>
    <property type="evidence" value="ECO:0007669"/>
    <property type="project" value="InterPro"/>
</dbReference>
<dbReference type="InterPro" id="IPR036390">
    <property type="entry name" value="WH_DNA-bd_sf"/>
</dbReference>
<reference evidence="2 3" key="1">
    <citation type="submission" date="2016-10" db="EMBL/GenBank/DDBJ databases">
        <authorList>
            <person name="de Groot N.N."/>
        </authorList>
    </citation>
    <scope>NUCLEOTIDE SEQUENCE [LARGE SCALE GENOMIC DNA]</scope>
    <source>
        <strain evidence="2 3">DSM 11978</strain>
    </source>
</reference>
<sequence length="396" mass="46211">MTDLPWGNNQNLTDEEFYNRESELINIKNILHSTGQGHAPDLLLTGIRGVGKTVFLKKLKRELDGEYLVVYIDFSKSKCYQKNQMSIIGLMGHFFKELILESKNKGLNTLDKQIEKYFKSNDFKIREFIRLDKIPIPIFSKETNEEKLIDFALNLPEKIYDENQDKIKGVLIFIDEFQIIKELNNYKESFLWKIRSYIQNQRNIAYIFSGSMSLQDKLISEIASQNGAFGGRMISININPFEKETVRNYLSEKTPYIQFTDDGFDRFYKFTSGVPSYVNIFASLLPINEQLDDDAIKMYFDKKIQAISSHLINIWARLSFREQTIIITLLEKPLRRIDIANEFGISTGSLSNYLNNLQNQGLISLNNGLYEIAEPILKRWLELEFKENGIYPYRNI</sequence>
<dbReference type="Pfam" id="PF01637">
    <property type="entry name" value="ATPase_2"/>
    <property type="match status" value="1"/>
</dbReference>
<dbReference type="InterPro" id="IPR036388">
    <property type="entry name" value="WH-like_DNA-bd_sf"/>
</dbReference>
<feature type="domain" description="ATPase" evidence="1">
    <location>
        <begin position="17"/>
        <end position="278"/>
    </location>
</feature>
<dbReference type="Gene3D" id="3.40.50.300">
    <property type="entry name" value="P-loop containing nucleotide triphosphate hydrolases"/>
    <property type="match status" value="1"/>
</dbReference>
<protein>
    <recommendedName>
        <fullName evidence="1">ATPase domain-containing protein</fullName>
    </recommendedName>
</protein>